<feature type="region of interest" description="Disordered" evidence="1">
    <location>
        <begin position="118"/>
        <end position="137"/>
    </location>
</feature>
<organism evidence="2 3">
    <name type="scientific">Ilex paraguariensis</name>
    <name type="common">yerba mate</name>
    <dbReference type="NCBI Taxonomy" id="185542"/>
    <lineage>
        <taxon>Eukaryota</taxon>
        <taxon>Viridiplantae</taxon>
        <taxon>Streptophyta</taxon>
        <taxon>Embryophyta</taxon>
        <taxon>Tracheophyta</taxon>
        <taxon>Spermatophyta</taxon>
        <taxon>Magnoliopsida</taxon>
        <taxon>eudicotyledons</taxon>
        <taxon>Gunneridae</taxon>
        <taxon>Pentapetalae</taxon>
        <taxon>asterids</taxon>
        <taxon>campanulids</taxon>
        <taxon>Aquifoliales</taxon>
        <taxon>Aquifoliaceae</taxon>
        <taxon>Ilex</taxon>
    </lineage>
</organism>
<evidence type="ECO:0000313" key="2">
    <source>
        <dbReference type="EMBL" id="CAK9170786.1"/>
    </source>
</evidence>
<dbReference type="EMBL" id="CAUOFW020005580">
    <property type="protein sequence ID" value="CAK9170786.1"/>
    <property type="molecule type" value="Genomic_DNA"/>
</dbReference>
<protein>
    <submittedName>
        <fullName evidence="2">Uncharacterized protein</fullName>
    </submittedName>
</protein>
<evidence type="ECO:0000313" key="3">
    <source>
        <dbReference type="Proteomes" id="UP001642360"/>
    </source>
</evidence>
<dbReference type="AlphaFoldDB" id="A0ABC8TP95"/>
<name>A0ABC8TP95_9AQUA</name>
<comment type="caution">
    <text evidence="2">The sequence shown here is derived from an EMBL/GenBank/DDBJ whole genome shotgun (WGS) entry which is preliminary data.</text>
</comment>
<proteinExistence type="predicted"/>
<accession>A0ABC8TP95</accession>
<sequence>MKQGKQKEQIVQGNTQEEEKVVLKVNEAILDHKHDANHDMLINDINMDPKGAKKLTVAMDIVGTGHKNKVTMIQDKKQKRQRRPLKTRRCKLHKKSYKKKRIRKGKEKMVLFKKLRDSNGNEDGEVLGFSSKMGVAS</sequence>
<gene>
    <name evidence="2" type="ORF">ILEXP_LOCUS40292</name>
</gene>
<dbReference type="Proteomes" id="UP001642360">
    <property type="component" value="Unassembled WGS sequence"/>
</dbReference>
<evidence type="ECO:0000256" key="1">
    <source>
        <dbReference type="SAM" id="MobiDB-lite"/>
    </source>
</evidence>
<keyword evidence="3" id="KW-1185">Reference proteome</keyword>
<reference evidence="2 3" key="1">
    <citation type="submission" date="2024-02" db="EMBL/GenBank/DDBJ databases">
        <authorList>
            <person name="Vignale AGUSTIN F."/>
            <person name="Sosa J E."/>
            <person name="Modenutti C."/>
        </authorList>
    </citation>
    <scope>NUCLEOTIDE SEQUENCE [LARGE SCALE GENOMIC DNA]</scope>
</reference>